<name>A0A348B686_9CREN</name>
<reference evidence="5" key="2">
    <citation type="submission" date="2018-04" db="EMBL/GenBank/DDBJ databases">
        <title>Complete genome sequence of Sulfodiicoccus acidiphilus strain HS-1.</title>
        <authorList>
            <person name="Sakai H.D."/>
            <person name="Kurosawa N."/>
        </authorList>
    </citation>
    <scope>NUCLEOTIDE SEQUENCE [LARGE SCALE GENOMIC DNA]</scope>
    <source>
        <strain evidence="5">HS-1</strain>
    </source>
</reference>
<dbReference type="KEGG" id="sacd:HS1genome_2077"/>
<dbReference type="OrthoDB" id="24596at2157"/>
<reference evidence="4" key="1">
    <citation type="journal article" date="2014" name="Int. J. Syst. Evol. Microbiol.">
        <title>Complete genome sequence of Corynebacterium casei LMG S-19264T (=DSM 44701T), isolated from a smear-ripened cheese.</title>
        <authorList>
            <consortium name="US DOE Joint Genome Institute (JGI-PGF)"/>
            <person name="Walter F."/>
            <person name="Albersmeier A."/>
            <person name="Kalinowski J."/>
            <person name="Ruckert C."/>
        </authorList>
    </citation>
    <scope>NUCLEOTIDE SEQUENCE</scope>
    <source>
        <strain evidence="4">JCM 31740</strain>
    </source>
</reference>
<gene>
    <name evidence="4" type="primary">fabG</name>
    <name evidence="4" type="ORF">GCM10007116_13960</name>
    <name evidence="3" type="ORF">HS1genome_2077</name>
</gene>
<dbReference type="PANTHER" id="PTHR43477">
    <property type="entry name" value="DIHYDROANTICAPSIN 7-DEHYDROGENASE"/>
    <property type="match status" value="1"/>
</dbReference>
<organism evidence="3 5">
    <name type="scientific">Sulfodiicoccus acidiphilus</name>
    <dbReference type="NCBI Taxonomy" id="1670455"/>
    <lineage>
        <taxon>Archaea</taxon>
        <taxon>Thermoproteota</taxon>
        <taxon>Thermoprotei</taxon>
        <taxon>Sulfolobales</taxon>
        <taxon>Sulfolobaceae</taxon>
        <taxon>Sulfodiicoccus</taxon>
    </lineage>
</organism>
<sequence length="242" mass="26054">MRLQDRKVLVAGVSRGLGYSVAYLALKEGAYVTLNSRDERKLSQLKEELSSYGKVNTVQGDLSTPQGAKSVVEEATKLMGGLDHLVITVGGYVEDTIEDPSGLEEMLTNHVRVPVYLVKAASKYLREGSSIVAVSSMVALGVADPAQLSYAAAKTALVKLVEVLAAELLPRGVRVNGVAPSFIKGDFEPGREWRKMRKLGDDGAPPEDFASVVLWLLTDESEWVDGVVIPVDGGARLKKRGE</sequence>
<accession>A0A348B686</accession>
<proteinExistence type="inferred from homology"/>
<evidence type="ECO:0000313" key="3">
    <source>
        <dbReference type="EMBL" id="BBD73688.1"/>
    </source>
</evidence>
<protein>
    <submittedName>
        <fullName evidence="3">3-ketoacyl-ACP reductase</fullName>
        <ecNumber evidence="3">1.1.1.100</ecNumber>
    </submittedName>
</protein>
<keyword evidence="5" id="KW-1185">Reference proteome</keyword>
<dbReference type="InterPro" id="IPR051122">
    <property type="entry name" value="SDR_DHRS6-like"/>
</dbReference>
<dbReference type="Pfam" id="PF13561">
    <property type="entry name" value="adh_short_C2"/>
    <property type="match status" value="1"/>
</dbReference>
<dbReference type="AlphaFoldDB" id="A0A348B686"/>
<dbReference type="RefSeq" id="WP_126450969.1">
    <property type="nucleotide sequence ID" value="NZ_AP018553.1"/>
</dbReference>
<dbReference type="InterPro" id="IPR036291">
    <property type="entry name" value="NAD(P)-bd_dom_sf"/>
</dbReference>
<dbReference type="Proteomes" id="UP000276741">
    <property type="component" value="Chromosome"/>
</dbReference>
<dbReference type="PANTHER" id="PTHR43477:SF1">
    <property type="entry name" value="DIHYDROANTICAPSIN 7-DEHYDROGENASE"/>
    <property type="match status" value="1"/>
</dbReference>
<dbReference type="EMBL" id="AP018553">
    <property type="protein sequence ID" value="BBD73688.1"/>
    <property type="molecule type" value="Genomic_DNA"/>
</dbReference>
<dbReference type="EC" id="1.1.1.100" evidence="3"/>
<evidence type="ECO:0000256" key="1">
    <source>
        <dbReference type="ARBA" id="ARBA00006484"/>
    </source>
</evidence>
<keyword evidence="2 3" id="KW-0560">Oxidoreductase</keyword>
<comment type="similarity">
    <text evidence="1">Belongs to the short-chain dehydrogenases/reductases (SDR) family.</text>
</comment>
<dbReference type="EMBL" id="BMQS01000012">
    <property type="protein sequence ID" value="GGT97680.1"/>
    <property type="molecule type" value="Genomic_DNA"/>
</dbReference>
<dbReference type="CDD" id="cd05233">
    <property type="entry name" value="SDR_c"/>
    <property type="match status" value="1"/>
</dbReference>
<dbReference type="SUPFAM" id="SSF51735">
    <property type="entry name" value="NAD(P)-binding Rossmann-fold domains"/>
    <property type="match status" value="1"/>
</dbReference>
<dbReference type="Proteomes" id="UP000616143">
    <property type="component" value="Unassembled WGS sequence"/>
</dbReference>
<evidence type="ECO:0000256" key="2">
    <source>
        <dbReference type="ARBA" id="ARBA00023002"/>
    </source>
</evidence>
<dbReference type="Gene3D" id="3.40.50.720">
    <property type="entry name" value="NAD(P)-binding Rossmann-like Domain"/>
    <property type="match status" value="1"/>
</dbReference>
<dbReference type="NCBIfam" id="NF004453">
    <property type="entry name" value="PRK05786.1"/>
    <property type="match status" value="1"/>
</dbReference>
<reference evidence="3" key="3">
    <citation type="journal article" date="2019" name="BMC Res. Notes">
        <title>Complete genome sequence of the Sulfodiicoccus acidiphilus strain HS-1T, the first crenarchaeon that lacks polB3, isolated from an acidic hot spring in Ohwaku-dani, Hakone, Japan.</title>
        <authorList>
            <person name="Sakai H.D."/>
            <person name="Kurosawa N."/>
        </authorList>
    </citation>
    <scope>NUCLEOTIDE SEQUENCE</scope>
    <source>
        <strain evidence="3">HS-1</strain>
    </source>
</reference>
<dbReference type="GO" id="GO:0004316">
    <property type="term" value="F:3-oxoacyl-[acyl-carrier-protein] reductase (NADPH) activity"/>
    <property type="evidence" value="ECO:0007669"/>
    <property type="project" value="UniProtKB-EC"/>
</dbReference>
<evidence type="ECO:0000313" key="4">
    <source>
        <dbReference type="EMBL" id="GGT97680.1"/>
    </source>
</evidence>
<dbReference type="PRINTS" id="PR00081">
    <property type="entry name" value="GDHRDH"/>
</dbReference>
<reference evidence="4" key="4">
    <citation type="submission" date="2020-09" db="EMBL/GenBank/DDBJ databases">
        <authorList>
            <person name="Sun Q."/>
            <person name="Ohkuma M."/>
        </authorList>
    </citation>
    <scope>NUCLEOTIDE SEQUENCE</scope>
    <source>
        <strain evidence="4">JCM 31740</strain>
    </source>
</reference>
<evidence type="ECO:0000313" key="5">
    <source>
        <dbReference type="Proteomes" id="UP000276741"/>
    </source>
</evidence>
<dbReference type="InterPro" id="IPR002347">
    <property type="entry name" value="SDR_fam"/>
</dbReference>
<dbReference type="GeneID" id="38667537"/>